<dbReference type="AlphaFoldDB" id="A0A4Y2FLL8"/>
<proteinExistence type="predicted"/>
<protein>
    <submittedName>
        <fullName evidence="1">Uncharacterized protein</fullName>
    </submittedName>
</protein>
<keyword evidence="2" id="KW-1185">Reference proteome</keyword>
<organism evidence="1 2">
    <name type="scientific">Araneus ventricosus</name>
    <name type="common">Orbweaver spider</name>
    <name type="synonym">Epeira ventricosa</name>
    <dbReference type="NCBI Taxonomy" id="182803"/>
    <lineage>
        <taxon>Eukaryota</taxon>
        <taxon>Metazoa</taxon>
        <taxon>Ecdysozoa</taxon>
        <taxon>Arthropoda</taxon>
        <taxon>Chelicerata</taxon>
        <taxon>Arachnida</taxon>
        <taxon>Araneae</taxon>
        <taxon>Araneomorphae</taxon>
        <taxon>Entelegynae</taxon>
        <taxon>Araneoidea</taxon>
        <taxon>Araneidae</taxon>
        <taxon>Araneus</taxon>
    </lineage>
</organism>
<feature type="non-terminal residue" evidence="1">
    <location>
        <position position="1"/>
    </location>
</feature>
<name>A0A4Y2FLL8_ARAVE</name>
<reference evidence="1 2" key="1">
    <citation type="journal article" date="2019" name="Sci. Rep.">
        <title>Orb-weaving spider Araneus ventricosus genome elucidates the spidroin gene catalogue.</title>
        <authorList>
            <person name="Kono N."/>
            <person name="Nakamura H."/>
            <person name="Ohtoshi R."/>
            <person name="Moran D.A.P."/>
            <person name="Shinohara A."/>
            <person name="Yoshida Y."/>
            <person name="Fujiwara M."/>
            <person name="Mori M."/>
            <person name="Tomita M."/>
            <person name="Arakawa K."/>
        </authorList>
    </citation>
    <scope>NUCLEOTIDE SEQUENCE [LARGE SCALE GENOMIC DNA]</scope>
</reference>
<comment type="caution">
    <text evidence="1">The sequence shown here is derived from an EMBL/GenBank/DDBJ whole genome shotgun (WGS) entry which is preliminary data.</text>
</comment>
<evidence type="ECO:0000313" key="2">
    <source>
        <dbReference type="Proteomes" id="UP000499080"/>
    </source>
</evidence>
<dbReference type="Proteomes" id="UP000499080">
    <property type="component" value="Unassembled WGS sequence"/>
</dbReference>
<evidence type="ECO:0000313" key="1">
    <source>
        <dbReference type="EMBL" id="GBM42053.1"/>
    </source>
</evidence>
<accession>A0A4Y2FLL8</accession>
<dbReference type="EMBL" id="BGPR01251011">
    <property type="protein sequence ID" value="GBM42053.1"/>
    <property type="molecule type" value="Genomic_DNA"/>
</dbReference>
<sequence>PCATEFQPIEACNNLHDSCATQLTLSFGFHCDDGGLKYGYNTTGYTTTIHQSAEAVINFCDSCAALLTISFGLDCDDGVSKYDYNTTEFQSAETKNNACGPCDTRFIQPFGIDCDDKVCEFFFTVPEYLMLQEMFFYSGGSSAQKQAALQKLYCPKLQEILC</sequence>
<gene>
    <name evidence="1" type="ORF">AVEN_93688_1</name>
</gene>